<accession>A0AC35TI95</accession>
<name>A0AC35TI95_9BILA</name>
<dbReference type="Proteomes" id="UP000095286">
    <property type="component" value="Unplaced"/>
</dbReference>
<organism evidence="1 2">
    <name type="scientific">Rhabditophanes sp. KR3021</name>
    <dbReference type="NCBI Taxonomy" id="114890"/>
    <lineage>
        <taxon>Eukaryota</taxon>
        <taxon>Metazoa</taxon>
        <taxon>Ecdysozoa</taxon>
        <taxon>Nematoda</taxon>
        <taxon>Chromadorea</taxon>
        <taxon>Rhabditida</taxon>
        <taxon>Tylenchina</taxon>
        <taxon>Panagrolaimomorpha</taxon>
        <taxon>Strongyloidoidea</taxon>
        <taxon>Alloionematidae</taxon>
        <taxon>Rhabditophanes</taxon>
    </lineage>
</organism>
<dbReference type="WBParaSite" id="RSKR_0000091900.1">
    <property type="protein sequence ID" value="RSKR_0000091900.1"/>
    <property type="gene ID" value="RSKR_0000091900"/>
</dbReference>
<evidence type="ECO:0000313" key="1">
    <source>
        <dbReference type="Proteomes" id="UP000095286"/>
    </source>
</evidence>
<sequence>MENENKDGSQLPIPMKVYSLESEYKKAEEENNDNTSNALSESTEPEPAVPSDDDRDYNDSVDGVHESFGLKEFEFKVKSELAAKQISFGLKKDAFLQFMDAFKVL</sequence>
<evidence type="ECO:0000313" key="2">
    <source>
        <dbReference type="WBParaSite" id="RSKR_0000091900.1"/>
    </source>
</evidence>
<protein>
    <submittedName>
        <fullName evidence="2">Uncharacterized protein</fullName>
    </submittedName>
</protein>
<proteinExistence type="predicted"/>
<reference evidence="2" key="1">
    <citation type="submission" date="2016-11" db="UniProtKB">
        <authorList>
            <consortium name="WormBaseParasite"/>
        </authorList>
    </citation>
    <scope>IDENTIFICATION</scope>
    <source>
        <strain evidence="2">KR3021</strain>
    </source>
</reference>